<feature type="region of interest" description="Disordered" evidence="1">
    <location>
        <begin position="265"/>
        <end position="287"/>
    </location>
</feature>
<evidence type="ECO:0000313" key="2">
    <source>
        <dbReference type="EMBL" id="CAE4627002.1"/>
    </source>
</evidence>
<dbReference type="EMBL" id="HBNR01058886">
    <property type="protein sequence ID" value="CAE4627002.1"/>
    <property type="molecule type" value="Transcribed_RNA"/>
</dbReference>
<feature type="compositionally biased region" description="Basic and acidic residues" evidence="1">
    <location>
        <begin position="426"/>
        <end position="444"/>
    </location>
</feature>
<evidence type="ECO:0000256" key="1">
    <source>
        <dbReference type="SAM" id="MobiDB-lite"/>
    </source>
</evidence>
<dbReference type="AlphaFoldDB" id="A0A7S4RWA9"/>
<sequence>MGAQGSVPNGNLDQITCHDSRGEAVISWESAKRLEATGLSRITELEEELYEAQAKVSEREEELSRTQRLLVKLEGAIDKQAKDSELEQDRISRMEAALAQQSNGTEEKVAKLLLAVAGERHRAEIAEKALGEARQQAEAEWGEAVAQLRKQLSEEESLLRSAMESIKEKDLVIGDLRQKCVTLEEALESARQAPAEVEPATDAEVAQMVRELQLQLTEEVAKRMEVQNRLLDKDRQLREAKEALSKSSPAQGDAANEDHGAIHQVQQRLAEEEDRRHEAEGKLMEKDNQIHQLQQQLADELKSRMDAQKQVVEKERKLSELKLYIEDGDLTRQQGQQAQVIEKEREVCELQQQLAEELTRRQGIQYQLIEKERQVCSLQSQLMGIGSINHVRTPLMVELPTHTEVNSEDSEPDDEKSPAPNTVRTQPKDVEEIEPEKTFRRLTQDGKGGSAVVPVTAPPNPRSSFGSFAMQTFSNFAPSQLTSGWTSKATNPSEHVIHNYTSSVASPTMSLEPPMASSRPSEAAGASLRNRMYVQRGGYYVQSTGGPGVTTPAGPGYGDRHQRRLILASRTFA</sequence>
<protein>
    <submittedName>
        <fullName evidence="2">Uncharacterized protein</fullName>
    </submittedName>
</protein>
<name>A0A7S4RWA9_9DINO</name>
<accession>A0A7S4RWA9</accession>
<proteinExistence type="predicted"/>
<gene>
    <name evidence="2" type="ORF">AMON00008_LOCUS41434</name>
</gene>
<organism evidence="2">
    <name type="scientific">Alexandrium monilatum</name>
    <dbReference type="NCBI Taxonomy" id="311494"/>
    <lineage>
        <taxon>Eukaryota</taxon>
        <taxon>Sar</taxon>
        <taxon>Alveolata</taxon>
        <taxon>Dinophyceae</taxon>
        <taxon>Gonyaulacales</taxon>
        <taxon>Pyrocystaceae</taxon>
        <taxon>Alexandrium</taxon>
    </lineage>
</organism>
<feature type="region of interest" description="Disordered" evidence="1">
    <location>
        <begin position="239"/>
        <end position="258"/>
    </location>
</feature>
<feature type="compositionally biased region" description="Basic and acidic residues" evidence="1">
    <location>
        <begin position="269"/>
        <end position="287"/>
    </location>
</feature>
<reference evidence="2" key="1">
    <citation type="submission" date="2021-01" db="EMBL/GenBank/DDBJ databases">
        <authorList>
            <person name="Corre E."/>
            <person name="Pelletier E."/>
            <person name="Niang G."/>
            <person name="Scheremetjew M."/>
            <person name="Finn R."/>
            <person name="Kale V."/>
            <person name="Holt S."/>
            <person name="Cochrane G."/>
            <person name="Meng A."/>
            <person name="Brown T."/>
            <person name="Cohen L."/>
        </authorList>
    </citation>
    <scope>NUCLEOTIDE SEQUENCE</scope>
    <source>
        <strain evidence="2">CCMP3105</strain>
    </source>
</reference>
<feature type="region of interest" description="Disordered" evidence="1">
    <location>
        <begin position="403"/>
        <end position="456"/>
    </location>
</feature>